<proteinExistence type="predicted"/>
<reference evidence="1" key="1">
    <citation type="journal article" date="2015" name="Nature">
        <title>Complex archaea that bridge the gap between prokaryotes and eukaryotes.</title>
        <authorList>
            <person name="Spang A."/>
            <person name="Saw J.H."/>
            <person name="Jorgensen S.L."/>
            <person name="Zaremba-Niedzwiedzka K."/>
            <person name="Martijn J."/>
            <person name="Lind A.E."/>
            <person name="van Eijk R."/>
            <person name="Schleper C."/>
            <person name="Guy L."/>
            <person name="Ettema T.J."/>
        </authorList>
    </citation>
    <scope>NUCLEOTIDE SEQUENCE</scope>
</reference>
<protein>
    <submittedName>
        <fullName evidence="1">Uncharacterized protein</fullName>
    </submittedName>
</protein>
<name>A0A0F9DIF5_9ZZZZ</name>
<gene>
    <name evidence="1" type="ORF">LCGC14_2273760</name>
</gene>
<comment type="caution">
    <text evidence="1">The sequence shown here is derived from an EMBL/GenBank/DDBJ whole genome shotgun (WGS) entry which is preliminary data.</text>
</comment>
<sequence>MTGCLYKLEGETAVLCADSLEWAAWLETADRHVASEYVGKVLVSTVFLGLNHRHRNGEPLLFETLVLGGTLDDEQERYPTWGKAEAGHKRMVQKVREVPS</sequence>
<dbReference type="AlphaFoldDB" id="A0A0F9DIF5"/>
<evidence type="ECO:0000313" key="1">
    <source>
        <dbReference type="EMBL" id="KKL53606.1"/>
    </source>
</evidence>
<dbReference type="EMBL" id="LAZR01031489">
    <property type="protein sequence ID" value="KKL53606.1"/>
    <property type="molecule type" value="Genomic_DNA"/>
</dbReference>
<organism evidence="1">
    <name type="scientific">marine sediment metagenome</name>
    <dbReference type="NCBI Taxonomy" id="412755"/>
    <lineage>
        <taxon>unclassified sequences</taxon>
        <taxon>metagenomes</taxon>
        <taxon>ecological metagenomes</taxon>
    </lineage>
</organism>
<accession>A0A0F9DIF5</accession>